<keyword evidence="2" id="KW-1185">Reference proteome</keyword>
<evidence type="ECO:0000313" key="1">
    <source>
        <dbReference type="EMBL" id="CAG8667536.1"/>
    </source>
</evidence>
<dbReference type="Proteomes" id="UP000789920">
    <property type="component" value="Unassembled WGS sequence"/>
</dbReference>
<gene>
    <name evidence="1" type="ORF">RPERSI_LOCUS8536</name>
</gene>
<sequence>FTQDLTQDLTQNLIQDLTQNLVKKLCNAKESNELVKFVFEIKLDKDLINTIALT</sequence>
<proteinExistence type="predicted"/>
<dbReference type="EMBL" id="CAJVQC010015474">
    <property type="protein sequence ID" value="CAG8667536.1"/>
    <property type="molecule type" value="Genomic_DNA"/>
</dbReference>
<feature type="non-terminal residue" evidence="1">
    <location>
        <position position="1"/>
    </location>
</feature>
<protein>
    <submittedName>
        <fullName evidence="1">32567_t:CDS:1</fullName>
    </submittedName>
</protein>
<evidence type="ECO:0000313" key="2">
    <source>
        <dbReference type="Proteomes" id="UP000789920"/>
    </source>
</evidence>
<organism evidence="1 2">
    <name type="scientific">Racocetra persica</name>
    <dbReference type="NCBI Taxonomy" id="160502"/>
    <lineage>
        <taxon>Eukaryota</taxon>
        <taxon>Fungi</taxon>
        <taxon>Fungi incertae sedis</taxon>
        <taxon>Mucoromycota</taxon>
        <taxon>Glomeromycotina</taxon>
        <taxon>Glomeromycetes</taxon>
        <taxon>Diversisporales</taxon>
        <taxon>Gigasporaceae</taxon>
        <taxon>Racocetra</taxon>
    </lineage>
</organism>
<reference evidence="1" key="1">
    <citation type="submission" date="2021-06" db="EMBL/GenBank/DDBJ databases">
        <authorList>
            <person name="Kallberg Y."/>
            <person name="Tangrot J."/>
            <person name="Rosling A."/>
        </authorList>
    </citation>
    <scope>NUCLEOTIDE SEQUENCE</scope>
    <source>
        <strain evidence="1">MA461A</strain>
    </source>
</reference>
<accession>A0ACA9NP46</accession>
<comment type="caution">
    <text evidence="1">The sequence shown here is derived from an EMBL/GenBank/DDBJ whole genome shotgun (WGS) entry which is preliminary data.</text>
</comment>
<name>A0ACA9NP46_9GLOM</name>